<dbReference type="AlphaFoldDB" id="A0A1A7BHZ5"/>
<evidence type="ECO:0000256" key="1">
    <source>
        <dbReference type="SAM" id="Phobius"/>
    </source>
</evidence>
<evidence type="ECO:0000313" key="3">
    <source>
        <dbReference type="Proteomes" id="UP000092484"/>
    </source>
</evidence>
<sequence>MGDCYPPLHRQPGVIIRTGSANCLHASPACNAIVILMWGFVISRYALFDL</sequence>
<keyword evidence="3" id="KW-1185">Reference proteome</keyword>
<comment type="caution">
    <text evidence="2">The sequence shown here is derived from an EMBL/GenBank/DDBJ whole genome shotgun (WGS) entry which is preliminary data.</text>
</comment>
<name>A0A1A7BHZ5_9SPHN</name>
<keyword evidence="1" id="KW-0472">Membrane</keyword>
<gene>
    <name evidence="2" type="ORF">I603_0235</name>
</gene>
<keyword evidence="1" id="KW-1133">Transmembrane helix</keyword>
<dbReference type="EMBL" id="LZYB01000001">
    <property type="protein sequence ID" value="OBV12104.1"/>
    <property type="molecule type" value="Genomic_DNA"/>
</dbReference>
<reference evidence="2 3" key="1">
    <citation type="submission" date="2016-06" db="EMBL/GenBank/DDBJ databases">
        <title>Genome sequence of Porphyrobacter dokdonensis DSW-74.</title>
        <authorList>
            <person name="Kim J.F."/>
            <person name="Song J.Y."/>
        </authorList>
    </citation>
    <scope>NUCLEOTIDE SEQUENCE [LARGE SCALE GENOMIC DNA]</scope>
    <source>
        <strain evidence="2 3">DSW-74</strain>
    </source>
</reference>
<keyword evidence="1" id="KW-0812">Transmembrane</keyword>
<evidence type="ECO:0000313" key="2">
    <source>
        <dbReference type="EMBL" id="OBV12104.1"/>
    </source>
</evidence>
<protein>
    <submittedName>
        <fullName evidence="2">Uncharacterized protein</fullName>
    </submittedName>
</protein>
<organism evidence="2 3">
    <name type="scientific">Erythrobacter dokdonensis DSW-74</name>
    <dbReference type="NCBI Taxonomy" id="1300349"/>
    <lineage>
        <taxon>Bacteria</taxon>
        <taxon>Pseudomonadati</taxon>
        <taxon>Pseudomonadota</taxon>
        <taxon>Alphaproteobacteria</taxon>
        <taxon>Sphingomonadales</taxon>
        <taxon>Erythrobacteraceae</taxon>
        <taxon>Erythrobacter/Porphyrobacter group</taxon>
        <taxon>Erythrobacter</taxon>
    </lineage>
</organism>
<proteinExistence type="predicted"/>
<dbReference type="Proteomes" id="UP000092484">
    <property type="component" value="Unassembled WGS sequence"/>
</dbReference>
<feature type="transmembrane region" description="Helical" evidence="1">
    <location>
        <begin position="26"/>
        <end position="47"/>
    </location>
</feature>
<accession>A0A1A7BHZ5</accession>